<keyword evidence="2" id="KW-0862">Zinc</keyword>
<evidence type="ECO:0000256" key="1">
    <source>
        <dbReference type="ARBA" id="ARBA00022723"/>
    </source>
</evidence>
<keyword evidence="1" id="KW-0479">Metal-binding</keyword>
<keyword evidence="6" id="KW-1185">Reference proteome</keyword>
<evidence type="ECO:0000313" key="5">
    <source>
        <dbReference type="EMBL" id="CAL8126630.1"/>
    </source>
</evidence>
<accession>A0ABP1RD24</accession>
<evidence type="ECO:0000259" key="4">
    <source>
        <dbReference type="Pfam" id="PF02244"/>
    </source>
</evidence>
<evidence type="ECO:0000313" key="6">
    <source>
        <dbReference type="Proteomes" id="UP001642540"/>
    </source>
</evidence>
<dbReference type="InterPro" id="IPR036990">
    <property type="entry name" value="M14A-like_propep"/>
</dbReference>
<keyword evidence="3" id="KW-0175">Coiled coil</keyword>
<feature type="coiled-coil region" evidence="3">
    <location>
        <begin position="91"/>
        <end position="118"/>
    </location>
</feature>
<evidence type="ECO:0000256" key="2">
    <source>
        <dbReference type="ARBA" id="ARBA00022833"/>
    </source>
</evidence>
<dbReference type="Pfam" id="PF02244">
    <property type="entry name" value="Propep_M14"/>
    <property type="match status" value="1"/>
</dbReference>
<proteinExistence type="predicted"/>
<dbReference type="SUPFAM" id="SSF54897">
    <property type="entry name" value="Protease propeptides/inhibitors"/>
    <property type="match status" value="1"/>
</dbReference>
<dbReference type="EMBL" id="CAXLJM020000072">
    <property type="protein sequence ID" value="CAL8126630.1"/>
    <property type="molecule type" value="Genomic_DNA"/>
</dbReference>
<comment type="caution">
    <text evidence="5">The sequence shown here is derived from an EMBL/GenBank/DDBJ whole genome shotgun (WGS) entry which is preliminary data.</text>
</comment>
<dbReference type="InterPro" id="IPR003146">
    <property type="entry name" value="M14A_act_pep"/>
</dbReference>
<dbReference type="Proteomes" id="UP001642540">
    <property type="component" value="Unassembled WGS sequence"/>
</dbReference>
<sequence>MSTGIDNPYLGYTIFQFNPTSDDEVKTLQDLEEERNDGVIFLMKSLGAEVGKAMDIMVKPGLREEFIVKLEARGLTPKNDFTVRNSFKDLRKKTDNSKQETRRRIQREKARLQEIRIAAAQSPPPYALVVAECHLNHNRESNEQQHQNPNCQRHRNFCSLPRTCRQNKVISSGYVLPATHNSLSSAHYSQYYANNSLTTGEATSDTISEVNELRSGMSNEPPPPSYEDALKREMVMTESLNRL</sequence>
<dbReference type="Gene3D" id="3.30.70.340">
    <property type="entry name" value="Metallocarboxypeptidase-like"/>
    <property type="match status" value="1"/>
</dbReference>
<reference evidence="5 6" key="1">
    <citation type="submission" date="2024-08" db="EMBL/GenBank/DDBJ databases">
        <authorList>
            <person name="Cucini C."/>
            <person name="Frati F."/>
        </authorList>
    </citation>
    <scope>NUCLEOTIDE SEQUENCE [LARGE SCALE GENOMIC DNA]</scope>
</reference>
<gene>
    <name evidence="5" type="ORF">ODALV1_LOCUS21486</name>
</gene>
<feature type="domain" description="Carboxypeptidase activation peptide" evidence="4">
    <location>
        <begin position="15"/>
        <end position="76"/>
    </location>
</feature>
<protein>
    <recommendedName>
        <fullName evidence="4">Carboxypeptidase activation peptide domain-containing protein</fullName>
    </recommendedName>
</protein>
<organism evidence="5 6">
    <name type="scientific">Orchesella dallaii</name>
    <dbReference type="NCBI Taxonomy" id="48710"/>
    <lineage>
        <taxon>Eukaryota</taxon>
        <taxon>Metazoa</taxon>
        <taxon>Ecdysozoa</taxon>
        <taxon>Arthropoda</taxon>
        <taxon>Hexapoda</taxon>
        <taxon>Collembola</taxon>
        <taxon>Entomobryomorpha</taxon>
        <taxon>Entomobryoidea</taxon>
        <taxon>Orchesellidae</taxon>
        <taxon>Orchesellinae</taxon>
        <taxon>Orchesella</taxon>
    </lineage>
</organism>
<evidence type="ECO:0000256" key="3">
    <source>
        <dbReference type="SAM" id="Coils"/>
    </source>
</evidence>
<name>A0ABP1RD24_9HEXA</name>